<dbReference type="GO" id="GO:0050385">
    <property type="term" value="F:ureidoglycolate lyase activity"/>
    <property type="evidence" value="ECO:0007669"/>
    <property type="project" value="UniProtKB-EC"/>
</dbReference>
<dbReference type="GO" id="GO:0000256">
    <property type="term" value="P:allantoin catabolic process"/>
    <property type="evidence" value="ECO:0007669"/>
    <property type="project" value="InterPro"/>
</dbReference>
<sequence>MTIVDLSPEPLTRDNFSGFGDVLEVKGAERILINEGTTERFHALSRLDVADQQGEGVLSIFRATARPSPVKIAMMERHPLGSQAFFPLANKRWLVVVCAAQTPAPDNLKAFWARGDQGVQYAKNIWHHPLLIIEPSQDFLVVDRVGPGDNLEEIWFGDGAYARLAPPRD</sequence>
<proteinExistence type="predicted"/>
<accession>A0A3B0SFX9</accession>
<dbReference type="EC" id="4.3.2.3" evidence="5"/>
<dbReference type="InterPro" id="IPR011051">
    <property type="entry name" value="RmlC_Cupin_sf"/>
</dbReference>
<dbReference type="GO" id="GO:0004848">
    <property type="term" value="F:ureidoglycolate hydrolase activity"/>
    <property type="evidence" value="ECO:0007669"/>
    <property type="project" value="InterPro"/>
</dbReference>
<evidence type="ECO:0000256" key="3">
    <source>
        <dbReference type="ARBA" id="ARBA00023239"/>
    </source>
</evidence>
<keyword evidence="3 5" id="KW-0456">Lyase</keyword>
<dbReference type="InterPro" id="IPR024060">
    <property type="entry name" value="Ureidoglycolate_lyase_dom_sf"/>
</dbReference>
<dbReference type="PANTHER" id="PTHR21221">
    <property type="entry name" value="UREIDOGLYCOLATE HYDROLASE"/>
    <property type="match status" value="1"/>
</dbReference>
<comment type="subunit">
    <text evidence="1">Homodimer.</text>
</comment>
<dbReference type="PIRSF" id="PIRSF017306">
    <property type="entry name" value="Ureidogly_hydro"/>
    <property type="match status" value="1"/>
</dbReference>
<organism evidence="5">
    <name type="scientific">hydrothermal vent metagenome</name>
    <dbReference type="NCBI Taxonomy" id="652676"/>
    <lineage>
        <taxon>unclassified sequences</taxon>
        <taxon>metagenomes</taxon>
        <taxon>ecological metagenomes</taxon>
    </lineage>
</organism>
<gene>
    <name evidence="5" type="ORF">MNBD_ALPHA05-2071</name>
</gene>
<dbReference type="EMBL" id="UOEH01000428">
    <property type="protein sequence ID" value="VAW04198.1"/>
    <property type="molecule type" value="Genomic_DNA"/>
</dbReference>
<evidence type="ECO:0000313" key="5">
    <source>
        <dbReference type="EMBL" id="VAW04198.1"/>
    </source>
</evidence>
<dbReference type="AlphaFoldDB" id="A0A3B0SFX9"/>
<dbReference type="CDD" id="cd20298">
    <property type="entry name" value="cupin_UAH"/>
    <property type="match status" value="1"/>
</dbReference>
<evidence type="ECO:0000256" key="1">
    <source>
        <dbReference type="ARBA" id="ARBA00011738"/>
    </source>
</evidence>
<evidence type="ECO:0000256" key="2">
    <source>
        <dbReference type="ARBA" id="ARBA00022631"/>
    </source>
</evidence>
<reference evidence="5" key="1">
    <citation type="submission" date="2018-06" db="EMBL/GenBank/DDBJ databases">
        <authorList>
            <person name="Zhirakovskaya E."/>
        </authorList>
    </citation>
    <scope>NUCLEOTIDE SEQUENCE</scope>
</reference>
<dbReference type="PANTHER" id="PTHR21221:SF1">
    <property type="entry name" value="UREIDOGLYCOLATE LYASE"/>
    <property type="match status" value="1"/>
</dbReference>
<dbReference type="Gene3D" id="2.60.120.480">
    <property type="entry name" value="Ureidoglycolate hydrolase"/>
    <property type="match status" value="1"/>
</dbReference>
<keyword evidence="2" id="KW-0659">Purine metabolism</keyword>
<dbReference type="NCBIfam" id="NF009932">
    <property type="entry name" value="PRK13395.1"/>
    <property type="match status" value="1"/>
</dbReference>
<comment type="catalytic activity">
    <reaction evidence="4">
        <text>(S)-ureidoglycolate = urea + glyoxylate</text>
        <dbReference type="Rhea" id="RHEA:11304"/>
        <dbReference type="ChEBI" id="CHEBI:16199"/>
        <dbReference type="ChEBI" id="CHEBI:36655"/>
        <dbReference type="ChEBI" id="CHEBI:57296"/>
        <dbReference type="EC" id="4.3.2.3"/>
    </reaction>
</comment>
<name>A0A3B0SFX9_9ZZZZ</name>
<dbReference type="InterPro" id="IPR007247">
    <property type="entry name" value="Ureidogly_lyase"/>
</dbReference>
<dbReference type="InterPro" id="IPR047233">
    <property type="entry name" value="UAH_cupin"/>
</dbReference>
<dbReference type="GO" id="GO:0006144">
    <property type="term" value="P:purine nucleobase metabolic process"/>
    <property type="evidence" value="ECO:0007669"/>
    <property type="project" value="UniProtKB-KW"/>
</dbReference>
<protein>
    <submittedName>
        <fullName evidence="5">Ureidoglycolate lyase</fullName>
        <ecNumber evidence="5">4.3.2.3</ecNumber>
    </submittedName>
</protein>
<evidence type="ECO:0000256" key="4">
    <source>
        <dbReference type="ARBA" id="ARBA00047684"/>
    </source>
</evidence>
<dbReference type="SUPFAM" id="SSF51182">
    <property type="entry name" value="RmlC-like cupins"/>
    <property type="match status" value="1"/>
</dbReference>
<dbReference type="Pfam" id="PF04115">
    <property type="entry name" value="Ureidogly_lyase"/>
    <property type="match status" value="1"/>
</dbReference>